<dbReference type="Proteomes" id="UP001487296">
    <property type="component" value="Unassembled WGS sequence"/>
</dbReference>
<protein>
    <submittedName>
        <fullName evidence="1">Uncharacterized protein</fullName>
    </submittedName>
</protein>
<comment type="caution">
    <text evidence="1">The sequence shown here is derived from an EMBL/GenBank/DDBJ whole genome shotgun (WGS) entry which is preliminary data.</text>
</comment>
<evidence type="ECO:0000313" key="2">
    <source>
        <dbReference type="Proteomes" id="UP001487296"/>
    </source>
</evidence>
<reference evidence="1 2" key="1">
    <citation type="submission" date="2024-04" db="EMBL/GenBank/DDBJ databases">
        <title>Human intestinal bacterial collection.</title>
        <authorList>
            <person name="Pauvert C."/>
            <person name="Hitch T.C.A."/>
            <person name="Clavel T."/>
        </authorList>
    </citation>
    <scope>NUCLEOTIDE SEQUENCE [LARGE SCALE GENOMIC DNA]</scope>
    <source>
        <strain evidence="1 2">CLA-AA-H145</strain>
    </source>
</reference>
<proteinExistence type="predicted"/>
<evidence type="ECO:0000313" key="1">
    <source>
        <dbReference type="EMBL" id="MEQ2485816.1"/>
    </source>
</evidence>
<gene>
    <name evidence="1" type="ORF">AAAT34_01950</name>
</gene>
<organism evidence="1 2">
    <name type="scientific">Hallella faecis</name>
    <dbReference type="NCBI Taxonomy" id="2841596"/>
    <lineage>
        <taxon>Bacteria</taxon>
        <taxon>Pseudomonadati</taxon>
        <taxon>Bacteroidota</taxon>
        <taxon>Bacteroidia</taxon>
        <taxon>Bacteroidales</taxon>
        <taxon>Prevotellaceae</taxon>
        <taxon>Hallella</taxon>
    </lineage>
</organism>
<sequence length="152" mass="16953">MAQGSRFSARWRATISVLLGSVDLQIAHETRINGKRILFTHAGFTYPWYLAHRNIIGELSADNLNGLTKREEGWEALADISAFRDGCEAYGSVLWADRGEFTHDALEDVPFDRQIVGHNQFSGNEALTLGTVSIIDCHHPFALTADLQLVRI</sequence>
<accession>A0ABV1FN36</accession>
<name>A0ABV1FN36_9BACT</name>
<keyword evidence="2" id="KW-1185">Reference proteome</keyword>
<dbReference type="EMBL" id="JBBNFP010000004">
    <property type="protein sequence ID" value="MEQ2485816.1"/>
    <property type="molecule type" value="Genomic_DNA"/>
</dbReference>